<evidence type="ECO:0000313" key="2">
    <source>
        <dbReference type="Proteomes" id="UP000264036"/>
    </source>
</evidence>
<accession>A0A356LBC7</accession>
<proteinExistence type="predicted"/>
<organism evidence="1 2">
    <name type="scientific">Advenella kashmirensis</name>
    <dbReference type="NCBI Taxonomy" id="310575"/>
    <lineage>
        <taxon>Bacteria</taxon>
        <taxon>Pseudomonadati</taxon>
        <taxon>Pseudomonadota</taxon>
        <taxon>Betaproteobacteria</taxon>
        <taxon>Burkholderiales</taxon>
        <taxon>Alcaligenaceae</taxon>
    </lineage>
</organism>
<dbReference type="EMBL" id="DOEK01000004">
    <property type="protein sequence ID" value="HBP28068.1"/>
    <property type="molecule type" value="Genomic_DNA"/>
</dbReference>
<evidence type="ECO:0000313" key="1">
    <source>
        <dbReference type="EMBL" id="HBP28068.1"/>
    </source>
</evidence>
<comment type="caution">
    <text evidence="1">The sequence shown here is derived from an EMBL/GenBank/DDBJ whole genome shotgun (WGS) entry which is preliminary data.</text>
</comment>
<sequence>MVGILLPQRVLLAQPLIIIPQQQAREVDMLEHELFGTRGVLLDNHCDDTVVILILAVDDAMEFI</sequence>
<dbReference type="Proteomes" id="UP000264036">
    <property type="component" value="Unassembled WGS sequence"/>
</dbReference>
<protein>
    <submittedName>
        <fullName evidence="1">Uncharacterized protein</fullName>
    </submittedName>
</protein>
<dbReference type="AlphaFoldDB" id="A0A356LBC7"/>
<reference evidence="1 2" key="1">
    <citation type="journal article" date="2018" name="Nat. Biotechnol.">
        <title>A standardized bacterial taxonomy based on genome phylogeny substantially revises the tree of life.</title>
        <authorList>
            <person name="Parks D.H."/>
            <person name="Chuvochina M."/>
            <person name="Waite D.W."/>
            <person name="Rinke C."/>
            <person name="Skarshewski A."/>
            <person name="Chaumeil P.A."/>
            <person name="Hugenholtz P."/>
        </authorList>
    </citation>
    <scope>NUCLEOTIDE SEQUENCE [LARGE SCALE GENOMIC DNA]</scope>
    <source>
        <strain evidence="1">UBA10707</strain>
    </source>
</reference>
<gene>
    <name evidence="1" type="ORF">DD666_01465</name>
</gene>
<name>A0A356LBC7_9BURK</name>